<dbReference type="InterPro" id="IPR028089">
    <property type="entry name" value="DUF4455"/>
</dbReference>
<feature type="compositionally biased region" description="Gly residues" evidence="2">
    <location>
        <begin position="1840"/>
        <end position="1854"/>
    </location>
</feature>
<reference evidence="5" key="1">
    <citation type="submission" date="2022-07" db="EMBL/GenBank/DDBJ databases">
        <title>Genome analysis of Parmales, a sister group of diatoms, reveals the evolutionary specialization of diatoms from phago-mixotrophs to photoautotrophs.</title>
        <authorList>
            <person name="Ban H."/>
            <person name="Sato S."/>
            <person name="Yoshikawa S."/>
            <person name="Kazumasa Y."/>
            <person name="Nakamura Y."/>
            <person name="Ichinomiya M."/>
            <person name="Saitoh K."/>
            <person name="Sato N."/>
            <person name="Blanc-Mathieu R."/>
            <person name="Endo H."/>
            <person name="Kuwata A."/>
            <person name="Ogata H."/>
        </authorList>
    </citation>
    <scope>NUCLEOTIDE SEQUENCE</scope>
</reference>
<feature type="region of interest" description="Disordered" evidence="2">
    <location>
        <begin position="1821"/>
        <end position="1858"/>
    </location>
</feature>
<dbReference type="Proteomes" id="UP001165082">
    <property type="component" value="Unassembled WGS sequence"/>
</dbReference>
<dbReference type="PANTHER" id="PTHR21444">
    <property type="entry name" value="COILED-COIL DOMAIN-CONTAINING PROTEIN 180"/>
    <property type="match status" value="1"/>
</dbReference>
<feature type="compositionally biased region" description="Basic and acidic residues" evidence="2">
    <location>
        <begin position="871"/>
        <end position="897"/>
    </location>
</feature>
<feature type="domain" description="DUF4455" evidence="3">
    <location>
        <begin position="673"/>
        <end position="841"/>
    </location>
</feature>
<evidence type="ECO:0000256" key="1">
    <source>
        <dbReference type="SAM" id="Coils"/>
    </source>
</evidence>
<sequence length="2009" mass="227613">MATTERKARAETGLLESLAKPRVFHNKSGYGKGQSSTSALLSPEVSDDLEGLPSSEDGGGDPFSTTKVDLALAASQRKALRIREQQKEIEEVAILRSDPMKEFVPHKFTKLEKKMDEKRARHDRAYKDYRMQLRALSDDIELLYVKEADSIKENLVATDKEIQVIFDELNKDEILEMQSLAYVEGMWDKINALLSRRTSEVVQFADNLESFERTRSDTLSSYLRSMVDEMVNTALKLPQEIERVAEVEAFELNSVITGNRRAHAELMARMEKEDIMEQVTAREKWEHRMSDWRQLRHDRGIREFHRDITADNFMNPPDRVSVFEAFKAAQKVRHDERCEILKKLGDMRNKTLASEKVNDIRQEFNKMNKVEVEAIKSLYDQLTALKHAKHDEAEKRREDLRHELHNYGALHLEPDVGYFAGEIDAVVNSAELEEFLRKSGGLKPELVKISKQLRDPNLIYLKLLDAAVESLTVVQCGKDLEIVLEKQGKSSLRKTAQDTLERLRKATKSEVLPILPVLKQQCTALALVNGIDPLLKKELALAADGLQELVTTAEHSKQDNENLNSTSKSRANTAATGEDLNNTAATGADPAASSRAPSEAAKSNRSNRSSRRRSVSVAGGGGAKAWEDSVEIDMLQVRAIQKKVGLLLACCDLSDEFKEVLAQALLGMADKRVCNERIDEAVRNECSGPIEQRDYEQESLIDWAEATLSTQSQVLEKGAERICSFYHGVSLSLEHHRRKEIDIDDVAAETMFNLKEDFRLDNDVREGNVSHALDRLRHAADEKELELNFAKALRLLDLIESEYRVYHTTATHAADKHPVAAEDEHRHFTFMLCKKFGLVPPQDMVFPTESLEEVEEKKKEKKNATIAPVAEEGKEGSEEEKKEGGTAGSDEKDHDDSAPADGEENDPADDEFYEEGDEDLPEEELAEKRARQADEKAAKQRESELEAQREAERLAAEPKTAAELWGDDIVDGFKTTGVGHYDYGVKCSVEYMTDQFLAPPPKDAADEEVPPEQFVLLTRTVKTAEELEKEEEERLAAEQAALEEAAKAAKAAKKGGKKKAEVVEVEEEEEEDPNKEPDFFDPEFTRRTEEEVLEMNEEEEEIDKLSDESYAIYSGALEEINVRRAIKKRIMLEAKEKLNSTPQDKDGNYCVEITALPSETVISYVCAIRESLISVMEEESQNRRKVTDDLCEERKEDLTEELEERLRLHWPRKGRTEVKFRQPREGELISHRQKSARFLRQFYKRMSDQEENFAALVQEVNEHADEFVSNVESLGSTLKDQGSLAALQGLEMKCKKLLSMFRPECEDYLEMLNLFVSQEPSKLASTISELLRLTKTFQNGGDYDQKEVDDLKELLVEPREKLDAAVEARREKIEAAMAYEEASMKSTKAFKKEYDKCLQELSLREGLGKKYGAPRRNAQERLRTEVTRDEFSANQVDALLEKLEKLCEAVRDAKEVRFKGEEDAESSLPLGVRLKHVTLSLRCYIYRRAEYLEFIKGDNAKIGAKDEIPMDIEETISNAVWQEEEPMVVGTFESAIKTLQEQCKEETYALYSAEGKTDLLGETGVPESLAKWLHNNNIKVLGPEDGEILNEGKIVCMDGKDTYTVKYVGGLEEKKVDAVLIREYGTQPVRAPEPPVWREGQRVEVHFQCHREKARRRLRTQISRLEKIIAKTPVPPNAGWLGAPSASMKDATRRSALKSESVRETAEEGFGKLLKVWEGVRKKHVLALRPQLGSVDAKDQLDKLVGRELKRGEEITAAVAKFKQSLLETEAKSAKESVERLRSVLHGWKEILDKMVLRDDLLSLPGDELILPKRKSLKRLRKSSVISRKNAGGGEEEDGAGGAEEGGGGKGPGGRHWPEREWNFFDLKTLSDEMQKDLPPPKELSEEEKEELEKEKEKAKKAKGKAKAKAKAPVEEEEEEEGEENSVEKWEKEAVEAGKFTSYVTTAHRCLVKTTTQELKVTSDFFAKSAKSIREKYEAIEKRENVWREKWLGLVEDLRANGGGEEVEE</sequence>
<feature type="compositionally biased region" description="Basic and acidic residues" evidence="2">
    <location>
        <begin position="1872"/>
        <end position="1884"/>
    </location>
</feature>
<feature type="region of interest" description="Disordered" evidence="2">
    <location>
        <begin position="552"/>
        <end position="622"/>
    </location>
</feature>
<feature type="coiled-coil region" evidence="1">
    <location>
        <begin position="1021"/>
        <end position="1052"/>
    </location>
</feature>
<feature type="region of interest" description="Disordered" evidence="2">
    <location>
        <begin position="1057"/>
        <end position="1081"/>
    </location>
</feature>
<comment type="caution">
    <text evidence="5">The sequence shown here is derived from an EMBL/GenBank/DDBJ whole genome shotgun (WGS) entry which is preliminary data.</text>
</comment>
<feature type="compositionally biased region" description="Low complexity" evidence="2">
    <location>
        <begin position="588"/>
        <end position="607"/>
    </location>
</feature>
<dbReference type="OrthoDB" id="431588at2759"/>
<evidence type="ECO:0000259" key="4">
    <source>
        <dbReference type="Pfam" id="PF14644"/>
    </source>
</evidence>
<feature type="domain" description="DUF4455" evidence="3">
    <location>
        <begin position="116"/>
        <end position="410"/>
    </location>
</feature>
<feature type="compositionally biased region" description="Acidic residues" evidence="2">
    <location>
        <begin position="1915"/>
        <end position="1925"/>
    </location>
</feature>
<keyword evidence="1" id="KW-0175">Coiled coil</keyword>
<feature type="compositionally biased region" description="Acidic residues" evidence="2">
    <location>
        <begin position="1063"/>
        <end position="1073"/>
    </location>
</feature>
<dbReference type="InterPro" id="IPR027914">
    <property type="entry name" value="DUF4456"/>
</dbReference>
<feature type="region of interest" description="Disordered" evidence="2">
    <location>
        <begin position="855"/>
        <end position="960"/>
    </location>
</feature>
<keyword evidence="6" id="KW-1185">Reference proteome</keyword>
<feature type="compositionally biased region" description="Basic and acidic residues" evidence="2">
    <location>
        <begin position="926"/>
        <end position="956"/>
    </location>
</feature>
<gene>
    <name evidence="5" type="ORF">TrRE_jg12660</name>
</gene>
<dbReference type="EMBL" id="BRXZ01000044">
    <property type="protein sequence ID" value="GMI03755.1"/>
    <property type="molecule type" value="Genomic_DNA"/>
</dbReference>
<feature type="domain" description="DUF4456" evidence="4">
    <location>
        <begin position="1649"/>
        <end position="1822"/>
    </location>
</feature>
<evidence type="ECO:0000259" key="3">
    <source>
        <dbReference type="Pfam" id="PF14643"/>
    </source>
</evidence>
<dbReference type="Pfam" id="PF14644">
    <property type="entry name" value="DUF4456"/>
    <property type="match status" value="1"/>
</dbReference>
<protein>
    <submittedName>
        <fullName evidence="5">Uncharacterized protein</fullName>
    </submittedName>
</protein>
<evidence type="ECO:0000313" key="5">
    <source>
        <dbReference type="EMBL" id="GMI03755.1"/>
    </source>
</evidence>
<feature type="compositionally biased region" description="Basic residues" evidence="2">
    <location>
        <begin position="1899"/>
        <end position="1910"/>
    </location>
</feature>
<dbReference type="PANTHER" id="PTHR21444:SF14">
    <property type="entry name" value="COILED-COIL DOMAIN-CONTAINING PROTEIN 180"/>
    <property type="match status" value="1"/>
</dbReference>
<accession>A0A9W7C6B1</accession>
<feature type="compositionally biased region" description="Acidic residues" evidence="2">
    <location>
        <begin position="901"/>
        <end position="925"/>
    </location>
</feature>
<proteinExistence type="predicted"/>
<feature type="compositionally biased region" description="Polar residues" evidence="2">
    <location>
        <begin position="561"/>
        <end position="585"/>
    </location>
</feature>
<name>A0A9W7C6B1_9STRA</name>
<feature type="region of interest" description="Disordered" evidence="2">
    <location>
        <begin position="1"/>
        <end position="65"/>
    </location>
</feature>
<dbReference type="Pfam" id="PF14643">
    <property type="entry name" value="DUF4455"/>
    <property type="match status" value="2"/>
</dbReference>
<feature type="region of interest" description="Disordered" evidence="2">
    <location>
        <begin position="1872"/>
        <end position="1930"/>
    </location>
</feature>
<organism evidence="5 6">
    <name type="scientific">Triparma retinervis</name>
    <dbReference type="NCBI Taxonomy" id="2557542"/>
    <lineage>
        <taxon>Eukaryota</taxon>
        <taxon>Sar</taxon>
        <taxon>Stramenopiles</taxon>
        <taxon>Ochrophyta</taxon>
        <taxon>Bolidophyceae</taxon>
        <taxon>Parmales</taxon>
        <taxon>Triparmaceae</taxon>
        <taxon>Triparma</taxon>
    </lineage>
</organism>
<evidence type="ECO:0000256" key="2">
    <source>
        <dbReference type="SAM" id="MobiDB-lite"/>
    </source>
</evidence>
<feature type="compositionally biased region" description="Basic and acidic residues" evidence="2">
    <location>
        <begin position="1"/>
        <end position="10"/>
    </location>
</feature>
<evidence type="ECO:0000313" key="6">
    <source>
        <dbReference type="Proteomes" id="UP001165082"/>
    </source>
</evidence>